<feature type="region of interest" description="Disordered" evidence="1">
    <location>
        <begin position="32"/>
        <end position="55"/>
    </location>
</feature>
<feature type="compositionally biased region" description="Polar residues" evidence="1">
    <location>
        <begin position="43"/>
        <end position="54"/>
    </location>
</feature>
<dbReference type="OrthoDB" id="4502478at2759"/>
<keyword evidence="3" id="KW-1185">Reference proteome</keyword>
<dbReference type="Proteomes" id="UP000799423">
    <property type="component" value="Unassembled WGS sequence"/>
</dbReference>
<evidence type="ECO:0000313" key="3">
    <source>
        <dbReference type="Proteomes" id="UP000799423"/>
    </source>
</evidence>
<sequence length="125" mass="14628">MSKGPLPQSADKSVLMSRLGLNDRTHRLLLDEAEHARDAMSAQPHNLTDQSRANPNVVPPYKWDEISETAKHNYILATVANATAQTRPYYQEGCYRTNVNEENWVARWYLWHAFRYRFVRRLWPG</sequence>
<dbReference type="AlphaFoldDB" id="A0A6A7BC94"/>
<dbReference type="EMBL" id="MU006296">
    <property type="protein sequence ID" value="KAF2853141.1"/>
    <property type="molecule type" value="Genomic_DNA"/>
</dbReference>
<proteinExistence type="predicted"/>
<gene>
    <name evidence="2" type="ORF">T440DRAFT_487611</name>
</gene>
<evidence type="ECO:0000313" key="2">
    <source>
        <dbReference type="EMBL" id="KAF2853141.1"/>
    </source>
</evidence>
<reference evidence="2" key="1">
    <citation type="submission" date="2020-01" db="EMBL/GenBank/DDBJ databases">
        <authorList>
            <consortium name="DOE Joint Genome Institute"/>
            <person name="Haridas S."/>
            <person name="Albert R."/>
            <person name="Binder M."/>
            <person name="Bloem J."/>
            <person name="Labutti K."/>
            <person name="Salamov A."/>
            <person name="Andreopoulos B."/>
            <person name="Baker S.E."/>
            <person name="Barry K."/>
            <person name="Bills G."/>
            <person name="Bluhm B.H."/>
            <person name="Cannon C."/>
            <person name="Castanera R."/>
            <person name="Culley D.E."/>
            <person name="Daum C."/>
            <person name="Ezra D."/>
            <person name="Gonzalez J.B."/>
            <person name="Henrissat B."/>
            <person name="Kuo A."/>
            <person name="Liang C."/>
            <person name="Lipzen A."/>
            <person name="Lutzoni F."/>
            <person name="Magnuson J."/>
            <person name="Mondo S."/>
            <person name="Nolan M."/>
            <person name="Ohm R."/>
            <person name="Pangilinan J."/>
            <person name="Park H.-J."/>
            <person name="Ramirez L."/>
            <person name="Alfaro M."/>
            <person name="Sun H."/>
            <person name="Tritt A."/>
            <person name="Yoshinaga Y."/>
            <person name="Zwiers L.-H."/>
            <person name="Turgeon B.G."/>
            <person name="Goodwin S.B."/>
            <person name="Spatafora J.W."/>
            <person name="Crous P.W."/>
            <person name="Grigoriev I.V."/>
        </authorList>
    </citation>
    <scope>NUCLEOTIDE SEQUENCE</scope>
    <source>
        <strain evidence="2">IPT5</strain>
    </source>
</reference>
<protein>
    <submittedName>
        <fullName evidence="2">Uncharacterized protein</fullName>
    </submittedName>
</protein>
<accession>A0A6A7BC94</accession>
<name>A0A6A7BC94_9PLEO</name>
<evidence type="ECO:0000256" key="1">
    <source>
        <dbReference type="SAM" id="MobiDB-lite"/>
    </source>
</evidence>
<organism evidence="2 3">
    <name type="scientific">Plenodomus tracheiphilus IPT5</name>
    <dbReference type="NCBI Taxonomy" id="1408161"/>
    <lineage>
        <taxon>Eukaryota</taxon>
        <taxon>Fungi</taxon>
        <taxon>Dikarya</taxon>
        <taxon>Ascomycota</taxon>
        <taxon>Pezizomycotina</taxon>
        <taxon>Dothideomycetes</taxon>
        <taxon>Pleosporomycetidae</taxon>
        <taxon>Pleosporales</taxon>
        <taxon>Pleosporineae</taxon>
        <taxon>Leptosphaeriaceae</taxon>
        <taxon>Plenodomus</taxon>
    </lineage>
</organism>